<evidence type="ECO:0000256" key="5">
    <source>
        <dbReference type="ARBA" id="ARBA00023125"/>
    </source>
</evidence>
<proteinExistence type="inferred from homology"/>
<dbReference type="GO" id="GO:0016779">
    <property type="term" value="F:nucleotidyltransferase activity"/>
    <property type="evidence" value="ECO:0007669"/>
    <property type="project" value="UniProtKB-KW"/>
</dbReference>
<dbReference type="InterPro" id="IPR029494">
    <property type="entry name" value="DarT"/>
</dbReference>
<comment type="caution">
    <text evidence="8">The sequence shown here is derived from an EMBL/GenBank/DDBJ whole genome shotgun (WGS) entry which is preliminary data.</text>
</comment>
<keyword evidence="9" id="KW-1185">Reference proteome</keyword>
<evidence type="ECO:0000256" key="1">
    <source>
        <dbReference type="ARBA" id="ARBA00022649"/>
    </source>
</evidence>
<keyword evidence="4" id="KW-0548">Nucleotidyltransferase</keyword>
<dbReference type="GO" id="GO:0016757">
    <property type="term" value="F:glycosyltransferase activity"/>
    <property type="evidence" value="ECO:0007669"/>
    <property type="project" value="UniProtKB-KW"/>
</dbReference>
<keyword evidence="1 6" id="KW-1277">Toxin-antitoxin system</keyword>
<evidence type="ECO:0000256" key="4">
    <source>
        <dbReference type="ARBA" id="ARBA00022695"/>
    </source>
</evidence>
<keyword evidence="3" id="KW-0808">Transferase</keyword>
<dbReference type="PROSITE" id="PS52018">
    <property type="entry name" value="DART"/>
    <property type="match status" value="1"/>
</dbReference>
<keyword evidence="2" id="KW-0328">Glycosyltransferase</keyword>
<name>A0A4D4JIC9_9PSEU</name>
<keyword evidence="5 6" id="KW-0238">DNA-binding</keyword>
<dbReference type="EMBL" id="BJFL01000082">
    <property type="protein sequence ID" value="GDY34029.1"/>
    <property type="molecule type" value="Genomic_DNA"/>
</dbReference>
<dbReference type="GO" id="GO:0003677">
    <property type="term" value="F:DNA binding"/>
    <property type="evidence" value="ECO:0007669"/>
    <property type="project" value="UniProtKB-UniRule"/>
</dbReference>
<comment type="caution">
    <text evidence="6">Lacks conserved residue(s) required for the propagation of feature annotation.</text>
</comment>
<evidence type="ECO:0000313" key="9">
    <source>
        <dbReference type="Proteomes" id="UP000298860"/>
    </source>
</evidence>
<reference evidence="9" key="1">
    <citation type="submission" date="2019-04" db="EMBL/GenBank/DDBJ databases">
        <title>Draft genome sequence of Pseudonocardiaceae bacterium SL3-2-4.</title>
        <authorList>
            <person name="Ningsih F."/>
            <person name="Yokota A."/>
            <person name="Sakai Y."/>
            <person name="Nanatani K."/>
            <person name="Yabe S."/>
            <person name="Oetari A."/>
            <person name="Sjamsuridzal W."/>
        </authorList>
    </citation>
    <scope>NUCLEOTIDE SEQUENCE [LARGE SCALE GENOMIC DNA]</scope>
    <source>
        <strain evidence="9">SL3-2-4</strain>
    </source>
</reference>
<evidence type="ECO:0000259" key="7">
    <source>
        <dbReference type="PROSITE" id="PS52018"/>
    </source>
</evidence>
<accession>A0A4D4JIC9</accession>
<dbReference type="Pfam" id="PF14487">
    <property type="entry name" value="DarT"/>
    <property type="match status" value="1"/>
</dbReference>
<dbReference type="AlphaFoldDB" id="A0A4D4JIC9"/>
<protein>
    <recommendedName>
        <fullName evidence="7">DarT domain-containing protein</fullName>
    </recommendedName>
</protein>
<sequence length="89" mass="9677">MGEVGYYRESGFAALGAGKPRRDDPRNWLVWHFTHLDNLPAIAASGFLNAAANQTANVSVALNEVKARRKAIRVDPDTMPLSLGVWAGQ</sequence>
<evidence type="ECO:0000256" key="6">
    <source>
        <dbReference type="PROSITE-ProRule" id="PRU01362"/>
    </source>
</evidence>
<evidence type="ECO:0000313" key="8">
    <source>
        <dbReference type="EMBL" id="GDY34029.1"/>
    </source>
</evidence>
<evidence type="ECO:0000256" key="3">
    <source>
        <dbReference type="ARBA" id="ARBA00022679"/>
    </source>
</evidence>
<gene>
    <name evidence="8" type="ORF">GTS_56620</name>
</gene>
<evidence type="ECO:0000256" key="2">
    <source>
        <dbReference type="ARBA" id="ARBA00022676"/>
    </source>
</evidence>
<dbReference type="Proteomes" id="UP000298860">
    <property type="component" value="Unassembled WGS sequence"/>
</dbReference>
<comment type="similarity">
    <text evidence="6">Belongs to the DarT ADP-ribosyltransferase family.</text>
</comment>
<organism evidence="8 9">
    <name type="scientific">Gandjariella thermophila</name>
    <dbReference type="NCBI Taxonomy" id="1931992"/>
    <lineage>
        <taxon>Bacteria</taxon>
        <taxon>Bacillati</taxon>
        <taxon>Actinomycetota</taxon>
        <taxon>Actinomycetes</taxon>
        <taxon>Pseudonocardiales</taxon>
        <taxon>Pseudonocardiaceae</taxon>
        <taxon>Gandjariella</taxon>
    </lineage>
</organism>
<feature type="domain" description="DarT" evidence="7">
    <location>
        <begin position="28"/>
        <end position="89"/>
    </location>
</feature>